<dbReference type="InterPro" id="IPR011990">
    <property type="entry name" value="TPR-like_helical_dom_sf"/>
</dbReference>
<evidence type="ECO:0000313" key="2">
    <source>
        <dbReference type="Proteomes" id="UP000566819"/>
    </source>
</evidence>
<accession>A0A8H4RGM1</accession>
<dbReference type="OrthoDB" id="5427664at2759"/>
<protein>
    <submittedName>
        <fullName evidence="1">Uncharacterized protein</fullName>
    </submittedName>
</protein>
<dbReference type="EMBL" id="JAAMPI010000639">
    <property type="protein sequence ID" value="KAF4629702.1"/>
    <property type="molecule type" value="Genomic_DNA"/>
</dbReference>
<name>A0A8H4RGM1_9HELO</name>
<keyword evidence="2" id="KW-1185">Reference proteome</keyword>
<sequence>MGKLRPIETAVRLLGQAVEAAPPNHSEHGNFLRDQGYWGGYLYEPTGQIEVFAEALSACEEAVTLAPLRHENRAFFLVTLGNLLMKRYKREKTASDLDKIYNEAVSLTPPGHLYRMASLVALSESRTTKFKVTNAPEDINEAIRCCQEAEKTAMPEDSLAGCLSTLSACHLAKFETTQTPEDLDEAILAAKRAIEQSSTDARARDSLTKCFGSKFQQTQDLDDLKQAIRLGTQAAQEAEPVRLEWEKSLCILSDLQDAYFSKTGDRLYSCIVSHEQIVKILPPAEPARVRSLHRLCDIHYERYQNEKKPFLLEDAIKTGELCVETWAPAYPRKAQVLMQLSNCLADRLLAFFERKFVKFYNAKDLGKAIYYGEEAIKEMSPDDLLREEVLGKLRDLKVHGIYLESIKEPLEAQGVSQHSAVRTTDRYRALWENSTSFAKFRIDMFPTPDYPRLSGEDVEQGNDIKRRLLARKLKKHAGLKILPTDDLQCHLKLDKKSGVKILFPLADDEKSTAILGTLTSTHAFDPDCLRFDSTAILTAKEKNIQYHYFGKRLVGLYEEFENPTSRGFEKWFERKSGARYMMMATLAGVVLAIFLDLASLAKLGEVRFPKYEIKQRQVAASLRLSGSGHRAACALLELKKRDKTISIRLSKTTMETYGMSANNCTHLTKLQPNADISGIGVLSNFFATAYLSFICCIAKAVFDHKSSNATRPSPLLDCCSQAIQSAVVSFRDQEVVTGISTIIARLLQLHWQSIVNLA</sequence>
<reference evidence="1 2" key="1">
    <citation type="submission" date="2020-03" db="EMBL/GenBank/DDBJ databases">
        <title>Draft Genome Sequence of Cudoniella acicularis.</title>
        <authorList>
            <person name="Buettner E."/>
            <person name="Kellner H."/>
        </authorList>
    </citation>
    <scope>NUCLEOTIDE SEQUENCE [LARGE SCALE GENOMIC DNA]</scope>
    <source>
        <strain evidence="1 2">DSM 108380</strain>
    </source>
</reference>
<evidence type="ECO:0000313" key="1">
    <source>
        <dbReference type="EMBL" id="KAF4629702.1"/>
    </source>
</evidence>
<dbReference type="Gene3D" id="1.25.40.10">
    <property type="entry name" value="Tetratricopeptide repeat domain"/>
    <property type="match status" value="1"/>
</dbReference>
<dbReference type="AlphaFoldDB" id="A0A8H4RGM1"/>
<comment type="caution">
    <text evidence="1">The sequence shown here is derived from an EMBL/GenBank/DDBJ whole genome shotgun (WGS) entry which is preliminary data.</text>
</comment>
<proteinExistence type="predicted"/>
<gene>
    <name evidence="1" type="ORF">G7Y89_g8446</name>
</gene>
<organism evidence="1 2">
    <name type="scientific">Cudoniella acicularis</name>
    <dbReference type="NCBI Taxonomy" id="354080"/>
    <lineage>
        <taxon>Eukaryota</taxon>
        <taxon>Fungi</taxon>
        <taxon>Dikarya</taxon>
        <taxon>Ascomycota</taxon>
        <taxon>Pezizomycotina</taxon>
        <taxon>Leotiomycetes</taxon>
        <taxon>Helotiales</taxon>
        <taxon>Tricladiaceae</taxon>
        <taxon>Cudoniella</taxon>
    </lineage>
</organism>
<dbReference type="Proteomes" id="UP000566819">
    <property type="component" value="Unassembled WGS sequence"/>
</dbReference>